<dbReference type="SFLD" id="SFLDG01140">
    <property type="entry name" value="C2.B:_Phosphomannomutase_and_P"/>
    <property type="match status" value="1"/>
</dbReference>
<dbReference type="NCBIfam" id="TIGR00099">
    <property type="entry name" value="Cof-subfamily"/>
    <property type="match status" value="1"/>
</dbReference>
<dbReference type="InterPro" id="IPR000150">
    <property type="entry name" value="Cof"/>
</dbReference>
<comment type="caution">
    <text evidence="1">The sequence shown here is derived from an EMBL/GenBank/DDBJ whole genome shotgun (WGS) entry which is preliminary data.</text>
</comment>
<protein>
    <submittedName>
        <fullName evidence="1">Cof-type HAD-IIB family hydrolase</fullName>
    </submittedName>
</protein>
<dbReference type="AlphaFoldDB" id="A0A7X3CT06"/>
<evidence type="ECO:0000313" key="1">
    <source>
        <dbReference type="EMBL" id="MUG71261.1"/>
    </source>
</evidence>
<dbReference type="PRINTS" id="PR00119">
    <property type="entry name" value="CATATPASE"/>
</dbReference>
<dbReference type="NCBIfam" id="TIGR01484">
    <property type="entry name" value="HAD-SF-IIB"/>
    <property type="match status" value="1"/>
</dbReference>
<dbReference type="CDD" id="cd07516">
    <property type="entry name" value="HAD_Pase"/>
    <property type="match status" value="1"/>
</dbReference>
<dbReference type="GO" id="GO:0016791">
    <property type="term" value="F:phosphatase activity"/>
    <property type="evidence" value="ECO:0007669"/>
    <property type="project" value="UniProtKB-ARBA"/>
</dbReference>
<sequence>MNKVLIVTDMDGTLLDRSQNVSEENERAIKEFKARGGLFTLATGRMESAVLPYIRRLEIDLPVILYNGAKIYSPVTGKVLYEKRLVIPKEIWKRFISGLCDESAILVYRESDVFAPVRNEVLEMHERKDGVRCKDMREDWIDDPITKILFIAPRDKLEQFESLITTSGIRCEMVYSEANYLELLPEGATKGAALRELVHMLRIEGLHTIAVGDNGNDITMLQQADRGIAVENASHALKEAADELTVHHENHAIHAVIHKLMLMEKEA</sequence>
<keyword evidence="2" id="KW-1185">Reference proteome</keyword>
<keyword evidence="1" id="KW-0378">Hydrolase</keyword>
<dbReference type="InterPro" id="IPR006379">
    <property type="entry name" value="HAD-SF_hydro_IIB"/>
</dbReference>
<organism evidence="1 2">
    <name type="scientific">Paenibacillus validus</name>
    <dbReference type="NCBI Taxonomy" id="44253"/>
    <lineage>
        <taxon>Bacteria</taxon>
        <taxon>Bacillati</taxon>
        <taxon>Bacillota</taxon>
        <taxon>Bacilli</taxon>
        <taxon>Bacillales</taxon>
        <taxon>Paenibacillaceae</taxon>
        <taxon>Paenibacillus</taxon>
    </lineage>
</organism>
<reference evidence="1 2" key="1">
    <citation type="submission" date="2019-11" db="EMBL/GenBank/DDBJ databases">
        <title>Draft genome sequences of five Paenibacillus species of dairy origin.</title>
        <authorList>
            <person name="Olajide A.M."/>
            <person name="Chen S."/>
            <person name="Lapointe G."/>
        </authorList>
    </citation>
    <scope>NUCLEOTIDE SEQUENCE [LARGE SCALE GENOMIC DNA]</scope>
    <source>
        <strain evidence="1 2">2CS3</strain>
    </source>
</reference>
<evidence type="ECO:0000313" key="2">
    <source>
        <dbReference type="Proteomes" id="UP000450917"/>
    </source>
</evidence>
<proteinExistence type="predicted"/>
<dbReference type="Gene3D" id="3.40.50.1000">
    <property type="entry name" value="HAD superfamily/HAD-like"/>
    <property type="match status" value="1"/>
</dbReference>
<dbReference type="Pfam" id="PF08282">
    <property type="entry name" value="Hydrolase_3"/>
    <property type="match status" value="1"/>
</dbReference>
<dbReference type="PANTHER" id="PTHR10000:SF8">
    <property type="entry name" value="HAD SUPERFAMILY HYDROLASE-LIKE, TYPE 3"/>
    <property type="match status" value="1"/>
</dbReference>
<dbReference type="Gene3D" id="3.30.1240.10">
    <property type="match status" value="1"/>
</dbReference>
<dbReference type="GO" id="GO:0000287">
    <property type="term" value="F:magnesium ion binding"/>
    <property type="evidence" value="ECO:0007669"/>
    <property type="project" value="TreeGrafter"/>
</dbReference>
<dbReference type="PANTHER" id="PTHR10000">
    <property type="entry name" value="PHOSPHOSERINE PHOSPHATASE"/>
    <property type="match status" value="1"/>
</dbReference>
<dbReference type="InterPro" id="IPR036412">
    <property type="entry name" value="HAD-like_sf"/>
</dbReference>
<gene>
    <name evidence="1" type="ORF">GNP93_11280</name>
</gene>
<dbReference type="Proteomes" id="UP000450917">
    <property type="component" value="Unassembled WGS sequence"/>
</dbReference>
<dbReference type="EMBL" id="WNZX01000008">
    <property type="protein sequence ID" value="MUG71261.1"/>
    <property type="molecule type" value="Genomic_DNA"/>
</dbReference>
<dbReference type="InterPro" id="IPR023214">
    <property type="entry name" value="HAD_sf"/>
</dbReference>
<accession>A0A7X3CT06</accession>
<dbReference type="SFLD" id="SFLDS00003">
    <property type="entry name" value="Haloacid_Dehalogenase"/>
    <property type="match status" value="1"/>
</dbReference>
<dbReference type="SUPFAM" id="SSF56784">
    <property type="entry name" value="HAD-like"/>
    <property type="match status" value="1"/>
</dbReference>
<name>A0A7X3CT06_9BACL</name>
<dbReference type="GO" id="GO:0005829">
    <property type="term" value="C:cytosol"/>
    <property type="evidence" value="ECO:0007669"/>
    <property type="project" value="TreeGrafter"/>
</dbReference>